<dbReference type="InterPro" id="IPR053952">
    <property type="entry name" value="K_trans_C"/>
</dbReference>
<evidence type="ECO:0000256" key="5">
    <source>
        <dbReference type="ARBA" id="ARBA00022538"/>
    </source>
</evidence>
<protein>
    <recommendedName>
        <fullName evidence="12">Probable potassium transport system protein Kup</fullName>
    </recommendedName>
</protein>
<keyword evidence="11 12" id="KW-0472">Membrane</keyword>
<feature type="transmembrane region" description="Helical" evidence="12">
    <location>
        <begin position="53"/>
        <end position="74"/>
    </location>
</feature>
<feature type="transmembrane region" description="Helical" evidence="12">
    <location>
        <begin position="145"/>
        <end position="163"/>
    </location>
</feature>
<evidence type="ECO:0000313" key="15">
    <source>
        <dbReference type="EMBL" id="AVP96159.1"/>
    </source>
</evidence>
<evidence type="ECO:0000259" key="13">
    <source>
        <dbReference type="Pfam" id="PF02705"/>
    </source>
</evidence>
<gene>
    <name evidence="15" type="primary">trkD</name>
    <name evidence="12" type="synonym">kup</name>
    <name evidence="15" type="ORF">C7S18_02650</name>
</gene>
<keyword evidence="9 12" id="KW-1133">Transmembrane helix</keyword>
<feature type="transmembrane region" description="Helical" evidence="12">
    <location>
        <begin position="339"/>
        <end position="364"/>
    </location>
</feature>
<sequence length="628" mass="67972">MANAHTEQKGAALLATAVAAIGVVFGDIGTSPLYTMKESFSGSHGMPISETNVLGILSLATWALILVVSIKYVIFIMRANNRGEGGIMAMMALALQSVGENRNLRRVIVTLAIFGAALFYGDGVITPAMSILGAVEGMKVIAPEFERYIVPATIVIVLGLFAMQRSGTAGVGRVFGPIMTIWFLVIGVLGLVEILVAPTILRAVNPWYGVLFFLAHPLISFVALGTVVLAITGAEAVYADMGHFGMKPIRIAWFVWVFPGLLLNYYGQGALLLNDPTAAANPFYLLAPDWARIPLLILATCAAVIASQAVISGAFSVTRQAIQLGFAPRMRVLHTSDETAGQIFVPWVNRFLLIAIILTVIGFQNSTNLAAAYGIAVTGAMLIDTLLALIVAVNLWRWSKPLAILAGFVFISIDLGFFLANAIKIPHGGWYPLVLGALVFLFMTTWRKGRVLIGAKMKAEGLSLAPFISSIAAHPPLRVPGSAVFMTTSLDSVPHALLHNLKHNKVLHDRNVLLTVEVQEIPVVDKGDRLIIEALGNEFYSIKLRFGFAEDPNVPRVLESCEACGLPFDMMDTTFFLSRETLVPTADKGMPLWRDKIFAFMHRNAEPATAYFQIPGNRLIELGTQVDI</sequence>
<proteinExistence type="inferred from homology"/>
<feature type="transmembrane region" description="Helical" evidence="12">
    <location>
        <begin position="370"/>
        <end position="395"/>
    </location>
</feature>
<dbReference type="KEGG" id="xba:C7S18_02650"/>
<comment type="catalytic activity">
    <reaction evidence="12">
        <text>K(+)(in) + H(+)(in) = K(+)(out) + H(+)(out)</text>
        <dbReference type="Rhea" id="RHEA:28490"/>
        <dbReference type="ChEBI" id="CHEBI:15378"/>
        <dbReference type="ChEBI" id="CHEBI:29103"/>
    </reaction>
</comment>
<keyword evidence="6 12" id="KW-0812">Transmembrane</keyword>
<feature type="transmembrane region" description="Helical" evidence="12">
    <location>
        <begin position="175"/>
        <end position="201"/>
    </location>
</feature>
<feature type="transmembrane region" description="Helical" evidence="12">
    <location>
        <begin position="402"/>
        <end position="423"/>
    </location>
</feature>
<evidence type="ECO:0000256" key="3">
    <source>
        <dbReference type="ARBA" id="ARBA00022448"/>
    </source>
</evidence>
<dbReference type="Pfam" id="PF22776">
    <property type="entry name" value="K_trans_C"/>
    <property type="match status" value="1"/>
</dbReference>
<evidence type="ECO:0000256" key="12">
    <source>
        <dbReference type="HAMAP-Rule" id="MF_01522"/>
    </source>
</evidence>
<dbReference type="InterPro" id="IPR053951">
    <property type="entry name" value="K_trans_N"/>
</dbReference>
<organism evidence="15 16">
    <name type="scientific">Ahniella affigens</name>
    <dbReference type="NCBI Taxonomy" id="2021234"/>
    <lineage>
        <taxon>Bacteria</taxon>
        <taxon>Pseudomonadati</taxon>
        <taxon>Pseudomonadota</taxon>
        <taxon>Gammaproteobacteria</taxon>
        <taxon>Lysobacterales</taxon>
        <taxon>Rhodanobacteraceae</taxon>
        <taxon>Ahniella</taxon>
    </lineage>
</organism>
<feature type="transmembrane region" description="Helical" evidence="12">
    <location>
        <begin position="293"/>
        <end position="318"/>
    </location>
</feature>
<comment type="subcellular location">
    <subcellularLocation>
        <location evidence="12">Cell membrane</location>
        <topology evidence="12">Multi-pass membrane protein</topology>
    </subcellularLocation>
    <subcellularLocation>
        <location evidence="1">Membrane</location>
        <topology evidence="1">Multi-pass membrane protein</topology>
    </subcellularLocation>
</comment>
<dbReference type="InterPro" id="IPR023051">
    <property type="entry name" value="Kup"/>
</dbReference>
<evidence type="ECO:0000259" key="14">
    <source>
        <dbReference type="Pfam" id="PF22776"/>
    </source>
</evidence>
<dbReference type="EMBL" id="CP027860">
    <property type="protein sequence ID" value="AVP96159.1"/>
    <property type="molecule type" value="Genomic_DNA"/>
</dbReference>
<reference evidence="15 16" key="2">
    <citation type="submission" date="2018-03" db="EMBL/GenBank/DDBJ databases">
        <authorList>
            <person name="Keele B.F."/>
        </authorList>
    </citation>
    <scope>NUCLEOTIDE SEQUENCE [LARGE SCALE GENOMIC DNA]</scope>
    <source>
        <strain evidence="15 16">D13</strain>
    </source>
</reference>
<feature type="transmembrane region" description="Helical" evidence="12">
    <location>
        <begin position="429"/>
        <end position="446"/>
    </location>
</feature>
<dbReference type="PANTHER" id="PTHR30540:SF79">
    <property type="entry name" value="LOW AFFINITY POTASSIUM TRANSPORT SYSTEM PROTEIN KUP"/>
    <property type="match status" value="1"/>
</dbReference>
<dbReference type="Proteomes" id="UP000241074">
    <property type="component" value="Chromosome"/>
</dbReference>
<reference evidence="15 16" key="1">
    <citation type="submission" date="2018-03" db="EMBL/GenBank/DDBJ databases">
        <title>Ahniella affigens gen. nov., sp. nov., a gammaproteobacterium isolated from sandy soil near a stream.</title>
        <authorList>
            <person name="Ko Y."/>
            <person name="Kim J.-H."/>
        </authorList>
    </citation>
    <scope>NUCLEOTIDE SEQUENCE [LARGE SCALE GENOMIC DNA]</scope>
    <source>
        <strain evidence="15 16">D13</strain>
    </source>
</reference>
<evidence type="ECO:0000256" key="2">
    <source>
        <dbReference type="ARBA" id="ARBA00007019"/>
    </source>
</evidence>
<dbReference type="PANTHER" id="PTHR30540">
    <property type="entry name" value="OSMOTIC STRESS POTASSIUM TRANSPORTER"/>
    <property type="match status" value="1"/>
</dbReference>
<accession>A0A2P1PMU6</accession>
<dbReference type="GO" id="GO:0015293">
    <property type="term" value="F:symporter activity"/>
    <property type="evidence" value="ECO:0007669"/>
    <property type="project" value="UniProtKB-UniRule"/>
</dbReference>
<dbReference type="Pfam" id="PF02705">
    <property type="entry name" value="K_trans"/>
    <property type="match status" value="1"/>
</dbReference>
<comment type="similarity">
    <text evidence="2 12">Belongs to the HAK/KUP transporter (TC 2.A.72) family.</text>
</comment>
<feature type="transmembrane region" description="Helical" evidence="12">
    <location>
        <begin position="107"/>
        <end position="125"/>
    </location>
</feature>
<keyword evidence="16" id="KW-1185">Reference proteome</keyword>
<keyword evidence="8 12" id="KW-0630">Potassium</keyword>
<feature type="transmembrane region" description="Helical" evidence="12">
    <location>
        <begin position="207"/>
        <end position="231"/>
    </location>
</feature>
<evidence type="ECO:0000256" key="4">
    <source>
        <dbReference type="ARBA" id="ARBA00022475"/>
    </source>
</evidence>
<dbReference type="HAMAP" id="MF_01522">
    <property type="entry name" value="Kup"/>
    <property type="match status" value="1"/>
</dbReference>
<evidence type="ECO:0000256" key="11">
    <source>
        <dbReference type="ARBA" id="ARBA00023136"/>
    </source>
</evidence>
<keyword evidence="10 12" id="KW-0406">Ion transport</keyword>
<evidence type="ECO:0000256" key="9">
    <source>
        <dbReference type="ARBA" id="ARBA00022989"/>
    </source>
</evidence>
<comment type="function">
    <text evidence="12">Transport of potassium into the cell. Likely operates as a K(+):H(+) symporter.</text>
</comment>
<feature type="domain" description="K+ potassium transporter C-terminal" evidence="14">
    <location>
        <begin position="480"/>
        <end position="628"/>
    </location>
</feature>
<dbReference type="GO" id="GO:0015079">
    <property type="term" value="F:potassium ion transmembrane transporter activity"/>
    <property type="evidence" value="ECO:0007669"/>
    <property type="project" value="UniProtKB-UniRule"/>
</dbReference>
<evidence type="ECO:0000256" key="10">
    <source>
        <dbReference type="ARBA" id="ARBA00023065"/>
    </source>
</evidence>
<keyword evidence="5 12" id="KW-0633">Potassium transport</keyword>
<feature type="transmembrane region" description="Helical" evidence="12">
    <location>
        <begin position="251"/>
        <end position="273"/>
    </location>
</feature>
<keyword evidence="7 12" id="KW-0769">Symport</keyword>
<evidence type="ECO:0000256" key="6">
    <source>
        <dbReference type="ARBA" id="ARBA00022692"/>
    </source>
</evidence>
<evidence type="ECO:0000256" key="8">
    <source>
        <dbReference type="ARBA" id="ARBA00022958"/>
    </source>
</evidence>
<feature type="domain" description="K+ potassium transporter integral membrane" evidence="13">
    <location>
        <begin position="17"/>
        <end position="468"/>
    </location>
</feature>
<evidence type="ECO:0000256" key="1">
    <source>
        <dbReference type="ARBA" id="ARBA00004141"/>
    </source>
</evidence>
<dbReference type="RefSeq" id="WP_106890088.1">
    <property type="nucleotide sequence ID" value="NZ_CP027860.1"/>
</dbReference>
<dbReference type="AlphaFoldDB" id="A0A2P1PMU6"/>
<keyword evidence="3 12" id="KW-0813">Transport</keyword>
<dbReference type="InterPro" id="IPR003855">
    <property type="entry name" value="K+_transporter"/>
</dbReference>
<name>A0A2P1PMU6_9GAMM</name>
<dbReference type="OrthoDB" id="9805577at2"/>
<keyword evidence="4 12" id="KW-1003">Cell membrane</keyword>
<evidence type="ECO:0000313" key="16">
    <source>
        <dbReference type="Proteomes" id="UP000241074"/>
    </source>
</evidence>
<evidence type="ECO:0000256" key="7">
    <source>
        <dbReference type="ARBA" id="ARBA00022847"/>
    </source>
</evidence>
<dbReference type="GO" id="GO:0005886">
    <property type="term" value="C:plasma membrane"/>
    <property type="evidence" value="ECO:0007669"/>
    <property type="project" value="UniProtKB-SubCell"/>
</dbReference>